<dbReference type="InterPro" id="IPR019004">
    <property type="entry name" value="YqeY/Aim41"/>
</dbReference>
<accession>S9QDY3</accession>
<keyword evidence="2" id="KW-1185">Reference proteome</keyword>
<dbReference type="InterPro" id="IPR042184">
    <property type="entry name" value="YqeY/Aim41_N"/>
</dbReference>
<dbReference type="Pfam" id="PF09424">
    <property type="entry name" value="YqeY"/>
    <property type="match status" value="1"/>
</dbReference>
<dbReference type="GO" id="GO:0016884">
    <property type="term" value="F:carbon-nitrogen ligase activity, with glutamine as amido-N-donor"/>
    <property type="evidence" value="ECO:0007669"/>
    <property type="project" value="InterPro"/>
</dbReference>
<dbReference type="SUPFAM" id="SSF89095">
    <property type="entry name" value="GatB/YqeY motif"/>
    <property type="match status" value="1"/>
</dbReference>
<dbReference type="Gene3D" id="1.10.10.410">
    <property type="match status" value="1"/>
</dbReference>
<dbReference type="EMBL" id="APVH01000042">
    <property type="protein sequence ID" value="EPX78097.1"/>
    <property type="molecule type" value="Genomic_DNA"/>
</dbReference>
<sequence>MGLLSTIRADSLAARKSKSPSSSVLTTLRGELDTKTKSLSPARDLTDAEVLAVVQKFIKSIDETIIHLEKNGSAEALATARAERAALEVYLPKQMTEAELEAFVQAKVAEGANMGQIMQALKAEHGGQYDGKLASQIAKRYLAAA</sequence>
<organism evidence="1 2">
    <name type="scientific">Salipiger mucosus DSM 16094</name>
    <dbReference type="NCBI Taxonomy" id="1123237"/>
    <lineage>
        <taxon>Bacteria</taxon>
        <taxon>Pseudomonadati</taxon>
        <taxon>Pseudomonadota</taxon>
        <taxon>Alphaproteobacteria</taxon>
        <taxon>Rhodobacterales</taxon>
        <taxon>Roseobacteraceae</taxon>
        <taxon>Salipiger</taxon>
    </lineage>
</organism>
<dbReference type="PANTHER" id="PTHR28055">
    <property type="entry name" value="ALTERED INHERITANCE OF MITOCHONDRIA PROTEIN 41, MITOCHONDRIAL"/>
    <property type="match status" value="1"/>
</dbReference>
<reference evidence="2" key="1">
    <citation type="journal article" date="2014" name="Stand. Genomic Sci.">
        <title>Genome sequence of the exopolysaccharide-producing Salipiger mucosus type strain (DSM 16094(T)), a moderately halophilic member of the Roseobacter clade.</title>
        <authorList>
            <person name="Riedel T."/>
            <person name="Spring S."/>
            <person name="Fiebig A."/>
            <person name="Petersen J."/>
            <person name="Kyrpides N.C."/>
            <person name="Goker M."/>
            <person name="Klenk H.P."/>
        </authorList>
    </citation>
    <scope>NUCLEOTIDE SEQUENCE [LARGE SCALE GENOMIC DNA]</scope>
    <source>
        <strain evidence="2">DSM 16094</strain>
    </source>
</reference>
<dbReference type="InterPro" id="IPR023168">
    <property type="entry name" value="GatB_Yqey_C_2"/>
</dbReference>
<dbReference type="AlphaFoldDB" id="S9QDY3"/>
<comment type="caution">
    <text evidence="1">The sequence shown here is derived from an EMBL/GenBank/DDBJ whole genome shotgun (WGS) entry which is preliminary data.</text>
</comment>
<dbReference type="InterPro" id="IPR003789">
    <property type="entry name" value="Asn/Gln_tRNA_amidoTrase-B-like"/>
</dbReference>
<dbReference type="PANTHER" id="PTHR28055:SF1">
    <property type="entry name" value="ALTERED INHERITANCE OF MITOCHONDRIA PROTEIN 41, MITOCHONDRIAL"/>
    <property type="match status" value="1"/>
</dbReference>
<proteinExistence type="predicted"/>
<evidence type="ECO:0000313" key="1">
    <source>
        <dbReference type="EMBL" id="EPX78097.1"/>
    </source>
</evidence>
<dbReference type="STRING" id="1123237.Salmuc_03434"/>
<dbReference type="Proteomes" id="UP000015347">
    <property type="component" value="Unassembled WGS sequence"/>
</dbReference>
<gene>
    <name evidence="1" type="ORF">Salmuc_03434</name>
</gene>
<name>S9QDY3_9RHOB</name>
<dbReference type="RefSeq" id="WP_020042892.1">
    <property type="nucleotide sequence ID" value="NZ_KE557281.1"/>
</dbReference>
<protein>
    <recommendedName>
        <fullName evidence="3">Transamidase GatB domain protein</fullName>
    </recommendedName>
</protein>
<dbReference type="HOGENOM" id="CLU_079430_3_0_5"/>
<evidence type="ECO:0000313" key="2">
    <source>
        <dbReference type="Proteomes" id="UP000015347"/>
    </source>
</evidence>
<dbReference type="eggNOG" id="COG1610">
    <property type="taxonomic scope" value="Bacteria"/>
</dbReference>
<dbReference type="Gene3D" id="1.10.1510.10">
    <property type="entry name" value="Uncharacterised protein YqeY/AIM41 PF09424, N-terminal domain"/>
    <property type="match status" value="1"/>
</dbReference>
<evidence type="ECO:0008006" key="3">
    <source>
        <dbReference type="Google" id="ProtNLM"/>
    </source>
</evidence>
<dbReference type="OrthoDB" id="9788127at2"/>